<dbReference type="AlphaFoldDB" id="A0A225DZ39"/>
<name>A0A225DZ39_9BACT</name>
<evidence type="ECO:0000313" key="1">
    <source>
        <dbReference type="EMBL" id="OWK46621.1"/>
    </source>
</evidence>
<accession>A0A225DZ39</accession>
<sequence length="130" mass="14458">MSIVWNIGGFSQQVQGELSRNMTKAGVYFTSKLRGYVNTAQPYTRSKNGQRYYGENPSSPGNLPHKLSGQLLKSMTWNLDKGRMVLAVGSNLKGHPSFLETGTRRMEPRPWLTLGWNKESGKVGRIIIGG</sequence>
<dbReference type="Proteomes" id="UP000214646">
    <property type="component" value="Unassembled WGS sequence"/>
</dbReference>
<proteinExistence type="predicted"/>
<dbReference type="EMBL" id="NIDE01000001">
    <property type="protein sequence ID" value="OWK46621.1"/>
    <property type="molecule type" value="Genomic_DNA"/>
</dbReference>
<protein>
    <submittedName>
        <fullName evidence="1">Uncharacterized protein</fullName>
    </submittedName>
</protein>
<comment type="caution">
    <text evidence="1">The sequence shown here is derived from an EMBL/GenBank/DDBJ whole genome shotgun (WGS) entry which is preliminary data.</text>
</comment>
<gene>
    <name evidence="1" type="ORF">FRUB_00320</name>
</gene>
<organism evidence="1 2">
    <name type="scientific">Fimbriiglobus ruber</name>
    <dbReference type="NCBI Taxonomy" id="1908690"/>
    <lineage>
        <taxon>Bacteria</taxon>
        <taxon>Pseudomonadati</taxon>
        <taxon>Planctomycetota</taxon>
        <taxon>Planctomycetia</taxon>
        <taxon>Gemmatales</taxon>
        <taxon>Gemmataceae</taxon>
        <taxon>Fimbriiglobus</taxon>
    </lineage>
</organism>
<dbReference type="RefSeq" id="WP_088251826.1">
    <property type="nucleotide sequence ID" value="NZ_NIDE01000001.1"/>
</dbReference>
<dbReference type="OrthoDB" id="886754at2"/>
<evidence type="ECO:0000313" key="2">
    <source>
        <dbReference type="Proteomes" id="UP000214646"/>
    </source>
</evidence>
<keyword evidence="2" id="KW-1185">Reference proteome</keyword>
<reference evidence="2" key="1">
    <citation type="submission" date="2017-06" db="EMBL/GenBank/DDBJ databases">
        <title>Genome analysis of Fimbriiglobus ruber SP5, the first member of the order Planctomycetales with confirmed chitinolytic capability.</title>
        <authorList>
            <person name="Ravin N.V."/>
            <person name="Rakitin A.L."/>
            <person name="Ivanova A.A."/>
            <person name="Beletsky A.V."/>
            <person name="Kulichevskaya I.S."/>
            <person name="Mardanov A.V."/>
            <person name="Dedysh S.N."/>
        </authorList>
    </citation>
    <scope>NUCLEOTIDE SEQUENCE [LARGE SCALE GENOMIC DNA]</scope>
    <source>
        <strain evidence="2">SP5</strain>
    </source>
</reference>